<comment type="caution">
    <text evidence="2">The sequence shown here is derived from an EMBL/GenBank/DDBJ whole genome shotgun (WGS) entry which is preliminary data.</text>
</comment>
<reference evidence="2 3" key="1">
    <citation type="submission" date="2018-06" db="EMBL/GenBank/DDBJ databases">
        <title>Genomic Encyclopedia of Type Strains, Phase III (KMG-III): the genomes of soil and plant-associated and newly described type strains.</title>
        <authorList>
            <person name="Whitman W."/>
        </authorList>
    </citation>
    <scope>NUCLEOTIDE SEQUENCE [LARGE SCALE GENOMIC DNA]</scope>
    <source>
        <strain evidence="2 3">CECT 7646</strain>
    </source>
</reference>
<dbReference type="Pfam" id="PF13986">
    <property type="entry name" value="DUF4224"/>
    <property type="match status" value="1"/>
</dbReference>
<dbReference type="OrthoDB" id="8612748at2"/>
<protein>
    <submittedName>
        <fullName evidence="2">Uncharacterized protein DUF4224</fullName>
    </submittedName>
</protein>
<sequence length="83" mass="8916">MSMFLNAEEVAELTGISRGKHGRTCGEVQAAQLSAMKIPYYRNATGRPVVARAVVEGAALAQAATTNDEWMPDVMRGLRQAHG</sequence>
<dbReference type="AlphaFoldDB" id="A0A318SPX9"/>
<evidence type="ECO:0000259" key="1">
    <source>
        <dbReference type="Pfam" id="PF13986"/>
    </source>
</evidence>
<dbReference type="InterPro" id="IPR025319">
    <property type="entry name" value="DUF4224"/>
</dbReference>
<accession>A0A318SPX9</accession>
<organism evidence="2 3">
    <name type="scientific">Xylophilus ampelinus</name>
    <dbReference type="NCBI Taxonomy" id="54067"/>
    <lineage>
        <taxon>Bacteria</taxon>
        <taxon>Pseudomonadati</taxon>
        <taxon>Pseudomonadota</taxon>
        <taxon>Betaproteobacteria</taxon>
        <taxon>Burkholderiales</taxon>
        <taxon>Xylophilus</taxon>
    </lineage>
</organism>
<proteinExistence type="predicted"/>
<keyword evidence="3" id="KW-1185">Reference proteome</keyword>
<name>A0A318SPX9_9BURK</name>
<dbReference type="EMBL" id="QJTC01000002">
    <property type="protein sequence ID" value="PYE79492.1"/>
    <property type="molecule type" value="Genomic_DNA"/>
</dbReference>
<dbReference type="Proteomes" id="UP000247540">
    <property type="component" value="Unassembled WGS sequence"/>
</dbReference>
<evidence type="ECO:0000313" key="2">
    <source>
        <dbReference type="EMBL" id="PYE79492.1"/>
    </source>
</evidence>
<feature type="domain" description="DUF4224" evidence="1">
    <location>
        <begin position="4"/>
        <end position="53"/>
    </location>
</feature>
<gene>
    <name evidence="2" type="ORF">DFQ15_102225</name>
</gene>
<evidence type="ECO:0000313" key="3">
    <source>
        <dbReference type="Proteomes" id="UP000247540"/>
    </source>
</evidence>